<protein>
    <recommendedName>
        <fullName evidence="3">GNAT family N-acetyltransferase</fullName>
    </recommendedName>
</protein>
<dbReference type="Proteomes" id="UP001549047">
    <property type="component" value="Unassembled WGS sequence"/>
</dbReference>
<sequence>MSEVRPLSADDISAVAALYTRILRHSDATPPAALSAYFRAFYLDGPYCDPEIPALVHVADSGRVNGFVGVHSVPYLVGERRLRAAFCGALMSEDHESDPLAGARLLKAFVSGPQDISLSETANVISETMWTKLRGRTIPGYSFEWFRVFRPAGFATALAGEKAAFVRHFAPVSRFVDTRLSGKSSLGRFAPAPAPAGLMAEDADFDAFAEAIRKLSAGKQARPDWENGYLDHVLANAVIKPAYGHAHMGLVKTRSGDVLGAFLYHLKPDGIGRVLQVMAAPGRLGPVLDLMFAHALEKGASGLRGRTSPELIEAATGRSMIMATISSTVIQTKDPALAEPFLSGDCMLTGLAGERWNRFFGGDFD</sequence>
<dbReference type="RefSeq" id="WP_354557288.1">
    <property type="nucleotide sequence ID" value="NZ_JBEPMB010000005.1"/>
</dbReference>
<keyword evidence="2" id="KW-1185">Reference proteome</keyword>
<organism evidence="1 2">
    <name type="scientific">Rhizobium aquaticum</name>
    <dbReference type="NCBI Taxonomy" id="1549636"/>
    <lineage>
        <taxon>Bacteria</taxon>
        <taxon>Pseudomonadati</taxon>
        <taxon>Pseudomonadota</taxon>
        <taxon>Alphaproteobacteria</taxon>
        <taxon>Hyphomicrobiales</taxon>
        <taxon>Rhizobiaceae</taxon>
        <taxon>Rhizobium/Agrobacterium group</taxon>
        <taxon>Rhizobium</taxon>
    </lineage>
</organism>
<dbReference type="EMBL" id="JBEPMB010000005">
    <property type="protein sequence ID" value="MET3614795.1"/>
    <property type="molecule type" value="Genomic_DNA"/>
</dbReference>
<comment type="caution">
    <text evidence="1">The sequence shown here is derived from an EMBL/GenBank/DDBJ whole genome shotgun (WGS) entry which is preliminary data.</text>
</comment>
<evidence type="ECO:0008006" key="3">
    <source>
        <dbReference type="Google" id="ProtNLM"/>
    </source>
</evidence>
<evidence type="ECO:0000313" key="1">
    <source>
        <dbReference type="EMBL" id="MET3614795.1"/>
    </source>
</evidence>
<gene>
    <name evidence="1" type="ORF">ABID16_003138</name>
</gene>
<proteinExistence type="predicted"/>
<evidence type="ECO:0000313" key="2">
    <source>
        <dbReference type="Proteomes" id="UP001549047"/>
    </source>
</evidence>
<accession>A0ABV2J478</accession>
<name>A0ABV2J478_9HYPH</name>
<reference evidence="1 2" key="1">
    <citation type="submission" date="2024-06" db="EMBL/GenBank/DDBJ databases">
        <title>Genomic Encyclopedia of Type Strains, Phase IV (KMG-IV): sequencing the most valuable type-strain genomes for metagenomic binning, comparative biology and taxonomic classification.</title>
        <authorList>
            <person name="Goeker M."/>
        </authorList>
    </citation>
    <scope>NUCLEOTIDE SEQUENCE [LARGE SCALE GENOMIC DNA]</scope>
    <source>
        <strain evidence="1 2">DSM 29780</strain>
    </source>
</reference>